<feature type="binding site" evidence="5 8">
    <location>
        <begin position="83"/>
        <end position="90"/>
    </location>
    <ligand>
        <name>substrate</name>
    </ligand>
</feature>
<keyword evidence="3 5" id="KW-0012">Acyltransferase</keyword>
<protein>
    <recommendedName>
        <fullName evidence="5 6">Octanoyltransferase</fullName>
        <ecNumber evidence="5 6">2.3.1.181</ecNumber>
    </recommendedName>
    <alternativeName>
        <fullName evidence="5">Lipoate-protein ligase B</fullName>
    </alternativeName>
    <alternativeName>
        <fullName evidence="5">Lipoyl/octanoyl transferase</fullName>
    </alternativeName>
    <alternativeName>
        <fullName evidence="5">Octanoyl-[acyl-carrier-protein]-protein N-octanoyltransferase</fullName>
    </alternativeName>
</protein>
<dbReference type="PIRSF" id="PIRSF016262">
    <property type="entry name" value="LPLase"/>
    <property type="match status" value="1"/>
</dbReference>
<dbReference type="UniPathway" id="UPA00538">
    <property type="reaction ID" value="UER00592"/>
</dbReference>
<accession>A0A1H4D534</accession>
<evidence type="ECO:0000256" key="2">
    <source>
        <dbReference type="ARBA" id="ARBA00022679"/>
    </source>
</evidence>
<evidence type="ECO:0000256" key="3">
    <source>
        <dbReference type="ARBA" id="ARBA00023315"/>
    </source>
</evidence>
<evidence type="ECO:0000256" key="5">
    <source>
        <dbReference type="HAMAP-Rule" id="MF_00013"/>
    </source>
</evidence>
<feature type="binding site" evidence="5 8">
    <location>
        <begin position="148"/>
        <end position="150"/>
    </location>
    <ligand>
        <name>substrate</name>
    </ligand>
</feature>
<dbReference type="EMBL" id="FNQN01000009">
    <property type="protein sequence ID" value="SEA67721.1"/>
    <property type="molecule type" value="Genomic_DNA"/>
</dbReference>
<proteinExistence type="inferred from homology"/>
<gene>
    <name evidence="5" type="primary">lipB</name>
    <name evidence="11" type="ORF">SAMN05660420_02836</name>
</gene>
<evidence type="ECO:0000259" key="10">
    <source>
        <dbReference type="PROSITE" id="PS51733"/>
    </source>
</evidence>
<comment type="catalytic activity">
    <reaction evidence="5 6">
        <text>octanoyl-[ACP] + L-lysyl-[protein] = N(6)-octanoyl-L-lysyl-[protein] + holo-[ACP] + H(+)</text>
        <dbReference type="Rhea" id="RHEA:17665"/>
        <dbReference type="Rhea" id="RHEA-COMP:9636"/>
        <dbReference type="Rhea" id="RHEA-COMP:9685"/>
        <dbReference type="Rhea" id="RHEA-COMP:9752"/>
        <dbReference type="Rhea" id="RHEA-COMP:9928"/>
        <dbReference type="ChEBI" id="CHEBI:15378"/>
        <dbReference type="ChEBI" id="CHEBI:29969"/>
        <dbReference type="ChEBI" id="CHEBI:64479"/>
        <dbReference type="ChEBI" id="CHEBI:78463"/>
        <dbReference type="ChEBI" id="CHEBI:78809"/>
        <dbReference type="EC" id="2.3.1.181"/>
    </reaction>
</comment>
<evidence type="ECO:0000256" key="7">
    <source>
        <dbReference type="PIRSR" id="PIRSR016262-1"/>
    </source>
</evidence>
<name>A0A1H4D534_9BACT</name>
<dbReference type="STRING" id="37625.SAMN05660420_02836"/>
<dbReference type="InterPro" id="IPR000544">
    <property type="entry name" value="Octanoyltransferase"/>
</dbReference>
<evidence type="ECO:0000256" key="9">
    <source>
        <dbReference type="PIRSR" id="PIRSR016262-3"/>
    </source>
</evidence>
<comment type="similarity">
    <text evidence="5 6">Belongs to the LipB family.</text>
</comment>
<comment type="pathway">
    <text evidence="1 5 6">Protein modification; protein lipoylation via endogenous pathway; protein N(6)-(lipoyl)lysine from octanoyl-[acyl-carrier-protein]: step 1/2.</text>
</comment>
<dbReference type="GO" id="GO:0033819">
    <property type="term" value="F:lipoyl(octanoyl) transferase activity"/>
    <property type="evidence" value="ECO:0007669"/>
    <property type="project" value="UniProtKB-EC"/>
</dbReference>
<sequence length="219" mass="24550">MNDPEKEITPLTIDDWGLTDYRLAFDRQTEMVTARLSGRGADTLVFVEHPATVTLGRRATEDDLHLSEKGFSERGVTLQRINRGGLVTAHEPGQLVVYPLIVLKKHDLRWYANRFLQVVISLLADYGVVGYLKDGEPGVWVNGCKICSFGIALKKWISSHGIALNINNSLDTFTMIVPCGRPDEVVTSLARELGRPVDMAEAKKRFSKHFCQAFAYEEK</sequence>
<feature type="site" description="Lowers pKa of active site Cys" evidence="5 9">
    <location>
        <position position="145"/>
    </location>
</feature>
<evidence type="ECO:0000256" key="4">
    <source>
        <dbReference type="ARBA" id="ARBA00024732"/>
    </source>
</evidence>
<organism evidence="11 12">
    <name type="scientific">Desulfuromusa kysingii</name>
    <dbReference type="NCBI Taxonomy" id="37625"/>
    <lineage>
        <taxon>Bacteria</taxon>
        <taxon>Pseudomonadati</taxon>
        <taxon>Thermodesulfobacteriota</taxon>
        <taxon>Desulfuromonadia</taxon>
        <taxon>Desulfuromonadales</taxon>
        <taxon>Geopsychrobacteraceae</taxon>
        <taxon>Desulfuromusa</taxon>
    </lineage>
</organism>
<dbReference type="InterPro" id="IPR020605">
    <property type="entry name" value="Octanoyltransferase_CS"/>
</dbReference>
<dbReference type="GO" id="GO:0005737">
    <property type="term" value="C:cytoplasm"/>
    <property type="evidence" value="ECO:0007669"/>
    <property type="project" value="UniProtKB-SubCell"/>
</dbReference>
<feature type="binding site" evidence="5 8">
    <location>
        <begin position="161"/>
        <end position="163"/>
    </location>
    <ligand>
        <name>substrate</name>
    </ligand>
</feature>
<evidence type="ECO:0000256" key="6">
    <source>
        <dbReference type="PIRNR" id="PIRNR016262"/>
    </source>
</evidence>
<keyword evidence="2 5" id="KW-0808">Transferase</keyword>
<evidence type="ECO:0000313" key="11">
    <source>
        <dbReference type="EMBL" id="SEA67721.1"/>
    </source>
</evidence>
<comment type="function">
    <text evidence="4 5 6">Catalyzes the transfer of endogenously produced octanoic acid from octanoyl-acyl-carrier-protein onto the lipoyl domains of lipoate-dependent enzymes. Lipoyl-ACP can also act as a substrate although octanoyl-ACP is likely to be the physiological substrate.</text>
</comment>
<dbReference type="NCBIfam" id="NF010925">
    <property type="entry name" value="PRK14345.1"/>
    <property type="match status" value="1"/>
</dbReference>
<keyword evidence="5" id="KW-0963">Cytoplasm</keyword>
<comment type="miscellaneous">
    <text evidence="5">In the reaction, the free carboxyl group of octanoic acid is attached via an amide linkage to the epsilon-amino group of a specific lysine residue of lipoyl domains of lipoate-dependent enzymes.</text>
</comment>
<dbReference type="EC" id="2.3.1.181" evidence="5 6"/>
<dbReference type="NCBIfam" id="TIGR00214">
    <property type="entry name" value="lipB"/>
    <property type="match status" value="1"/>
</dbReference>
<keyword evidence="12" id="KW-1185">Reference proteome</keyword>
<dbReference type="SUPFAM" id="SSF55681">
    <property type="entry name" value="Class II aaRS and biotin synthetases"/>
    <property type="match status" value="1"/>
</dbReference>
<dbReference type="Pfam" id="PF21948">
    <property type="entry name" value="LplA-B_cat"/>
    <property type="match status" value="1"/>
</dbReference>
<feature type="domain" description="BPL/LPL catalytic" evidence="10">
    <location>
        <begin position="38"/>
        <end position="218"/>
    </location>
</feature>
<dbReference type="RefSeq" id="WP_092349960.1">
    <property type="nucleotide sequence ID" value="NZ_FNQN01000009.1"/>
</dbReference>
<dbReference type="OrthoDB" id="9787061at2"/>
<dbReference type="HAMAP" id="MF_00013">
    <property type="entry name" value="LipB"/>
    <property type="match status" value="1"/>
</dbReference>
<dbReference type="InterPro" id="IPR045864">
    <property type="entry name" value="aa-tRNA-synth_II/BPL/LPL"/>
</dbReference>
<dbReference type="AlphaFoldDB" id="A0A1H4D534"/>
<evidence type="ECO:0000256" key="8">
    <source>
        <dbReference type="PIRSR" id="PIRSR016262-2"/>
    </source>
</evidence>
<dbReference type="InterPro" id="IPR004143">
    <property type="entry name" value="BPL_LPL_catalytic"/>
</dbReference>
<comment type="subcellular location">
    <subcellularLocation>
        <location evidence="5">Cytoplasm</location>
    </subcellularLocation>
</comment>
<dbReference type="Gene3D" id="3.30.930.10">
    <property type="entry name" value="Bira Bifunctional Protein, Domain 2"/>
    <property type="match status" value="1"/>
</dbReference>
<evidence type="ECO:0000256" key="1">
    <source>
        <dbReference type="ARBA" id="ARBA00004821"/>
    </source>
</evidence>
<feature type="active site" description="Acyl-thioester intermediate" evidence="5 7">
    <location>
        <position position="179"/>
    </location>
</feature>
<reference evidence="11 12" key="1">
    <citation type="submission" date="2016-10" db="EMBL/GenBank/DDBJ databases">
        <authorList>
            <person name="de Groot N.N."/>
        </authorList>
    </citation>
    <scope>NUCLEOTIDE SEQUENCE [LARGE SCALE GENOMIC DNA]</scope>
    <source>
        <strain evidence="11 12">DSM 7343</strain>
    </source>
</reference>
<dbReference type="GO" id="GO:0009249">
    <property type="term" value="P:protein lipoylation"/>
    <property type="evidence" value="ECO:0007669"/>
    <property type="project" value="InterPro"/>
</dbReference>
<dbReference type="PROSITE" id="PS51733">
    <property type="entry name" value="BPL_LPL_CATALYTIC"/>
    <property type="match status" value="1"/>
</dbReference>
<dbReference type="Proteomes" id="UP000199409">
    <property type="component" value="Unassembled WGS sequence"/>
</dbReference>
<dbReference type="PANTHER" id="PTHR10993">
    <property type="entry name" value="OCTANOYLTRANSFERASE"/>
    <property type="match status" value="1"/>
</dbReference>
<dbReference type="PROSITE" id="PS01313">
    <property type="entry name" value="LIPB"/>
    <property type="match status" value="1"/>
</dbReference>
<dbReference type="PANTHER" id="PTHR10993:SF7">
    <property type="entry name" value="LIPOYLTRANSFERASE 2, MITOCHONDRIAL-RELATED"/>
    <property type="match status" value="1"/>
</dbReference>
<dbReference type="CDD" id="cd16444">
    <property type="entry name" value="LipB"/>
    <property type="match status" value="1"/>
</dbReference>
<evidence type="ECO:0000313" key="12">
    <source>
        <dbReference type="Proteomes" id="UP000199409"/>
    </source>
</evidence>